<protein>
    <submittedName>
        <fullName evidence="2">Dienelactone hydrolase family protein</fullName>
    </submittedName>
</protein>
<proteinExistence type="predicted"/>
<sequence>MTFETIDYAHGDVALKGRLVRPEGTPRGAILILPTIANINANIERRATMLADLGFVAMVADFYGAPVESFEASFPMGNALRADVDHYRARLVAGLDALASAAPGLTLSAIGYCMGGQAALELARLGAPIVLAASFHGILATDRPATAQTPVKARLFISHGDADPLVPREQVLDFWKEMDAAGGNWHFHSYAGVKHGFTDPESDARGKDFLGYSTSADRQSWQALAALLDEIYA</sequence>
<dbReference type="SUPFAM" id="SSF53474">
    <property type="entry name" value="alpha/beta-Hydrolases"/>
    <property type="match status" value="1"/>
</dbReference>
<dbReference type="InterPro" id="IPR002925">
    <property type="entry name" value="Dienelactn_hydro"/>
</dbReference>
<dbReference type="GO" id="GO:0016787">
    <property type="term" value="F:hydrolase activity"/>
    <property type="evidence" value="ECO:0007669"/>
    <property type="project" value="UniProtKB-KW"/>
</dbReference>
<evidence type="ECO:0000313" key="3">
    <source>
        <dbReference type="Proteomes" id="UP001187221"/>
    </source>
</evidence>
<keyword evidence="2" id="KW-0378">Hydrolase</keyword>
<dbReference type="PANTHER" id="PTHR22946:SF0">
    <property type="entry name" value="DIENELACTONE HYDROLASE DOMAIN-CONTAINING PROTEIN"/>
    <property type="match status" value="1"/>
</dbReference>
<dbReference type="InterPro" id="IPR029058">
    <property type="entry name" value="AB_hydrolase_fold"/>
</dbReference>
<dbReference type="Pfam" id="PF01738">
    <property type="entry name" value="DLH"/>
    <property type="match status" value="1"/>
</dbReference>
<dbReference type="EMBL" id="BTFW01000001">
    <property type="protein sequence ID" value="GMM60534.1"/>
    <property type="molecule type" value="Genomic_DNA"/>
</dbReference>
<reference evidence="2 3" key="1">
    <citation type="submission" date="2023-06" db="EMBL/GenBank/DDBJ databases">
        <title>Draft genome sequence of Novosphingobium sp. strain IK01.</title>
        <authorList>
            <person name="Hatamoto M."/>
            <person name="Ikarashi T."/>
            <person name="Yamaguchi T."/>
        </authorList>
    </citation>
    <scope>NUCLEOTIDE SEQUENCE [LARGE SCALE GENOMIC DNA]</scope>
    <source>
        <strain evidence="2 3">IK01</strain>
    </source>
</reference>
<name>A0ABQ6P5J9_9SPHN</name>
<dbReference type="InterPro" id="IPR050261">
    <property type="entry name" value="FrsA_esterase"/>
</dbReference>
<dbReference type="RefSeq" id="WP_317974325.1">
    <property type="nucleotide sequence ID" value="NZ_BTFW01000001.1"/>
</dbReference>
<comment type="caution">
    <text evidence="2">The sequence shown here is derived from an EMBL/GenBank/DDBJ whole genome shotgun (WGS) entry which is preliminary data.</text>
</comment>
<organism evidence="2 3">
    <name type="scientific">Novosphingobium pituita</name>
    <dbReference type="NCBI Taxonomy" id="3056842"/>
    <lineage>
        <taxon>Bacteria</taxon>
        <taxon>Pseudomonadati</taxon>
        <taxon>Pseudomonadota</taxon>
        <taxon>Alphaproteobacteria</taxon>
        <taxon>Sphingomonadales</taxon>
        <taxon>Sphingomonadaceae</taxon>
        <taxon>Novosphingobium</taxon>
    </lineage>
</organism>
<accession>A0ABQ6P5J9</accession>
<feature type="domain" description="Dienelactone hydrolase" evidence="1">
    <location>
        <begin position="16"/>
        <end position="230"/>
    </location>
</feature>
<evidence type="ECO:0000259" key="1">
    <source>
        <dbReference type="Pfam" id="PF01738"/>
    </source>
</evidence>
<keyword evidence="3" id="KW-1185">Reference proteome</keyword>
<dbReference type="Gene3D" id="3.40.50.1820">
    <property type="entry name" value="alpha/beta hydrolase"/>
    <property type="match status" value="1"/>
</dbReference>
<dbReference type="Proteomes" id="UP001187221">
    <property type="component" value="Unassembled WGS sequence"/>
</dbReference>
<gene>
    <name evidence="2" type="ORF">NUTIK01_13110</name>
</gene>
<evidence type="ECO:0000313" key="2">
    <source>
        <dbReference type="EMBL" id="GMM60534.1"/>
    </source>
</evidence>
<dbReference type="PANTHER" id="PTHR22946">
    <property type="entry name" value="DIENELACTONE HYDROLASE DOMAIN-CONTAINING PROTEIN-RELATED"/>
    <property type="match status" value="1"/>
</dbReference>